<dbReference type="EnsemblPlants" id="ONIVA03G40050.1">
    <property type="protein sequence ID" value="ONIVA03G40050.1"/>
    <property type="gene ID" value="ONIVA03G40050"/>
</dbReference>
<dbReference type="HOGENOM" id="CLU_2692000_0_0_1"/>
<dbReference type="Proteomes" id="UP000006591">
    <property type="component" value="Chromosome 3"/>
</dbReference>
<dbReference type="AlphaFoldDB" id="A0A0E0GVF5"/>
<feature type="region of interest" description="Disordered" evidence="1">
    <location>
        <begin position="1"/>
        <end position="27"/>
    </location>
</feature>
<keyword evidence="3" id="KW-1185">Reference proteome</keyword>
<reference evidence="2" key="2">
    <citation type="submission" date="2018-04" db="EMBL/GenBank/DDBJ databases">
        <title>OnivRS2 (Oryza nivara Reference Sequence Version 2).</title>
        <authorList>
            <person name="Zhang J."/>
            <person name="Kudrna D."/>
            <person name="Lee S."/>
            <person name="Talag J."/>
            <person name="Rajasekar S."/>
            <person name="Welchert J."/>
            <person name="Hsing Y.-I."/>
            <person name="Wing R.A."/>
        </authorList>
    </citation>
    <scope>NUCLEOTIDE SEQUENCE [LARGE SCALE GENOMIC DNA]</scope>
    <source>
        <strain evidence="2">SL10</strain>
    </source>
</reference>
<protein>
    <submittedName>
        <fullName evidence="2">Uncharacterized protein</fullName>
    </submittedName>
</protein>
<feature type="compositionally biased region" description="Basic residues" evidence="1">
    <location>
        <begin position="1"/>
        <end position="10"/>
    </location>
</feature>
<evidence type="ECO:0000256" key="1">
    <source>
        <dbReference type="SAM" id="MobiDB-lite"/>
    </source>
</evidence>
<accession>A0A0E0GVF5</accession>
<name>A0A0E0GVF5_ORYNI</name>
<organism evidence="2">
    <name type="scientific">Oryza nivara</name>
    <name type="common">Indian wild rice</name>
    <name type="synonym">Oryza sativa f. spontanea</name>
    <dbReference type="NCBI Taxonomy" id="4536"/>
    <lineage>
        <taxon>Eukaryota</taxon>
        <taxon>Viridiplantae</taxon>
        <taxon>Streptophyta</taxon>
        <taxon>Embryophyta</taxon>
        <taxon>Tracheophyta</taxon>
        <taxon>Spermatophyta</taxon>
        <taxon>Magnoliopsida</taxon>
        <taxon>Liliopsida</taxon>
        <taxon>Poales</taxon>
        <taxon>Poaceae</taxon>
        <taxon>BOP clade</taxon>
        <taxon>Oryzoideae</taxon>
        <taxon>Oryzeae</taxon>
        <taxon>Oryzinae</taxon>
        <taxon>Oryza</taxon>
    </lineage>
</organism>
<proteinExistence type="predicted"/>
<reference evidence="2" key="1">
    <citation type="submission" date="2015-04" db="UniProtKB">
        <authorList>
            <consortium name="EnsemblPlants"/>
        </authorList>
    </citation>
    <scope>IDENTIFICATION</scope>
    <source>
        <strain evidence="2">SL10</strain>
    </source>
</reference>
<evidence type="ECO:0000313" key="3">
    <source>
        <dbReference type="Proteomes" id="UP000006591"/>
    </source>
</evidence>
<sequence>MRRRRRRRTSSRQVSWSPPRSELRPVRTGEVAGDGEVELKLELLALVCVLGCYTSLHYYGGARVLEWIAIKMTK</sequence>
<dbReference type="Gramene" id="ONIVA03G40050.1">
    <property type="protein sequence ID" value="ONIVA03G40050.1"/>
    <property type="gene ID" value="ONIVA03G40050"/>
</dbReference>
<evidence type="ECO:0000313" key="2">
    <source>
        <dbReference type="EnsemblPlants" id="ONIVA03G40050.1"/>
    </source>
</evidence>